<dbReference type="EMBL" id="LANX01000001">
    <property type="protein sequence ID" value="KJV69112.1"/>
    <property type="molecule type" value="Genomic_DNA"/>
</dbReference>
<gene>
    <name evidence="1" type="ORF">NLO413_0488</name>
</gene>
<dbReference type="Pfam" id="PF07310">
    <property type="entry name" value="PAS_5"/>
    <property type="match status" value="1"/>
</dbReference>
<dbReference type="AlphaFoldDB" id="A0A0F3NN56"/>
<dbReference type="OrthoDB" id="7346466at2"/>
<protein>
    <submittedName>
        <fullName evidence="1">Sensory box protein</fullName>
    </submittedName>
</protein>
<sequence length="150" mass="17629">MSDYVSERRAIRILYEYWDSLRNARNFPQKSEIDPEEIIEIWPSCFIIDVQESMQHKYHCSYIGEKAMSLYKSDVRYYSSSENITMFFPQVIEDLEDYLESVTENQKPLMKESETQLTTGNYLKIRQCLLPLGEQDTVKSIIGVVGGKIY</sequence>
<keyword evidence="2" id="KW-1185">Reference proteome</keyword>
<dbReference type="Proteomes" id="UP000033562">
    <property type="component" value="Unassembled WGS sequence"/>
</dbReference>
<comment type="caution">
    <text evidence="1">The sequence shown here is derived from an EMBL/GenBank/DDBJ whole genome shotgun (WGS) entry which is preliminary data.</text>
</comment>
<dbReference type="PATRIC" id="fig|1359163.3.peg.478"/>
<organism evidence="1 2">
    <name type="scientific">Candidatus Neoehrlichia procyonis str. RAC413</name>
    <dbReference type="NCBI Taxonomy" id="1359163"/>
    <lineage>
        <taxon>Bacteria</taxon>
        <taxon>Pseudomonadati</taxon>
        <taxon>Pseudomonadota</taxon>
        <taxon>Alphaproteobacteria</taxon>
        <taxon>Rickettsiales</taxon>
        <taxon>Anaplasmataceae</taxon>
        <taxon>Candidatus Neoehrlichia</taxon>
    </lineage>
</organism>
<name>A0A0F3NN56_9RICK</name>
<accession>A0A0F3NN56</accession>
<evidence type="ECO:0000313" key="1">
    <source>
        <dbReference type="EMBL" id="KJV69112.1"/>
    </source>
</evidence>
<evidence type="ECO:0000313" key="2">
    <source>
        <dbReference type="Proteomes" id="UP000033562"/>
    </source>
</evidence>
<dbReference type="InterPro" id="IPR009922">
    <property type="entry name" value="DUF1457"/>
</dbReference>
<proteinExistence type="predicted"/>
<reference evidence="1 2" key="1">
    <citation type="submission" date="2015-02" db="EMBL/GenBank/DDBJ databases">
        <title>Genome Sequencing of Rickettsiales.</title>
        <authorList>
            <person name="Daugherty S.C."/>
            <person name="Su Q."/>
            <person name="Abolude K."/>
            <person name="Beier-Sexton M."/>
            <person name="Carlyon J.A."/>
            <person name="Carter R."/>
            <person name="Day N.P."/>
            <person name="Dumler S.J."/>
            <person name="Dyachenko V."/>
            <person name="Godinez A."/>
            <person name="Kurtti T.J."/>
            <person name="Lichay M."/>
            <person name="Mullins K.E."/>
            <person name="Ott S."/>
            <person name="Pappas-Brown V."/>
            <person name="Paris D.H."/>
            <person name="Patel P."/>
            <person name="Richards A.L."/>
            <person name="Sadzewicz L."/>
            <person name="Sears K."/>
            <person name="Seidman D."/>
            <person name="Sengamalay N."/>
            <person name="Stenos J."/>
            <person name="Tallon L.J."/>
            <person name="Vincent G."/>
            <person name="Fraser C.M."/>
            <person name="Munderloh U."/>
            <person name="Dunning-Hotopp J.C."/>
        </authorList>
    </citation>
    <scope>NUCLEOTIDE SEQUENCE [LARGE SCALE GENOMIC DNA]</scope>
    <source>
        <strain evidence="1 2">RAC413</strain>
    </source>
</reference>
<dbReference type="RefSeq" id="WP_045808900.1">
    <property type="nucleotide sequence ID" value="NZ_LANX01000001.1"/>
</dbReference>